<dbReference type="PANTHER" id="PTHR34986:SF1">
    <property type="entry name" value="PROTEIN YIAL"/>
    <property type="match status" value="1"/>
</dbReference>
<name>A0A937DC87_9FLAO</name>
<dbReference type="Pfam" id="PF04074">
    <property type="entry name" value="DUF386"/>
    <property type="match status" value="1"/>
</dbReference>
<dbReference type="AlphaFoldDB" id="A0A937DC87"/>
<gene>
    <name evidence="1" type="ORF">JJQ60_14160</name>
</gene>
<organism evidence="1 2">
    <name type="scientific">Aquimarina mytili</name>
    <dbReference type="NCBI Taxonomy" id="874423"/>
    <lineage>
        <taxon>Bacteria</taxon>
        <taxon>Pseudomonadati</taxon>
        <taxon>Bacteroidota</taxon>
        <taxon>Flavobacteriia</taxon>
        <taxon>Flavobacteriales</taxon>
        <taxon>Flavobacteriaceae</taxon>
        <taxon>Aquimarina</taxon>
    </lineage>
</organism>
<reference evidence="1" key="1">
    <citation type="submission" date="2021-01" db="EMBL/GenBank/DDBJ databases">
        <authorList>
            <person name="Zhong Y.L."/>
        </authorList>
    </citation>
    <scope>NUCLEOTIDE SEQUENCE</scope>
    <source>
        <strain evidence="1">KCTC 23302</strain>
    </source>
</reference>
<dbReference type="EMBL" id="JAERQJ010000005">
    <property type="protein sequence ID" value="MBL0684671.1"/>
    <property type="molecule type" value="Genomic_DNA"/>
</dbReference>
<dbReference type="InterPro" id="IPR004375">
    <property type="entry name" value="NanQ/TabA/YiaL"/>
</dbReference>
<protein>
    <submittedName>
        <fullName evidence="1">YhcH/YjgK/YiaL family protein</fullName>
    </submittedName>
</protein>
<dbReference type="InterPro" id="IPR037012">
    <property type="entry name" value="NanQ/TabA/YiaL_sf"/>
</dbReference>
<keyword evidence="2" id="KW-1185">Reference proteome</keyword>
<dbReference type="Proteomes" id="UP000651057">
    <property type="component" value="Unassembled WGS sequence"/>
</dbReference>
<dbReference type="Gene3D" id="2.60.120.370">
    <property type="entry name" value="YhcH/YjgK/YiaL"/>
    <property type="match status" value="1"/>
</dbReference>
<dbReference type="NCBIfam" id="TIGR00022">
    <property type="entry name" value="YhcH/YjgK/YiaL family protein"/>
    <property type="match status" value="1"/>
</dbReference>
<evidence type="ECO:0000313" key="1">
    <source>
        <dbReference type="EMBL" id="MBL0684671.1"/>
    </source>
</evidence>
<proteinExistence type="predicted"/>
<dbReference type="RefSeq" id="WP_201921341.1">
    <property type="nucleotide sequence ID" value="NZ_BAABAX010000031.1"/>
</dbReference>
<dbReference type="GO" id="GO:0005829">
    <property type="term" value="C:cytosol"/>
    <property type="evidence" value="ECO:0007669"/>
    <property type="project" value="TreeGrafter"/>
</dbReference>
<sequence length="150" mass="17340">MIIDTLDNANFYKTLSANIETAINYLKSTDLQSLELGKHEIDGNKVFALLLNYETQNEFKDKWEAHRKYLDIHYIIEGNERIAVANILDMNPITEYEKNEDFQLFKGKGAKLYLRKNDFIILGPNDVHQPGICFDDAVSEVRKIVIKAMI</sequence>
<dbReference type="SUPFAM" id="SSF51197">
    <property type="entry name" value="Clavaminate synthase-like"/>
    <property type="match status" value="1"/>
</dbReference>
<accession>A0A937DC87</accession>
<dbReference type="PANTHER" id="PTHR34986">
    <property type="entry name" value="EVOLVED BETA-GALACTOSIDASE SUBUNIT BETA"/>
    <property type="match status" value="1"/>
</dbReference>
<evidence type="ECO:0000313" key="2">
    <source>
        <dbReference type="Proteomes" id="UP000651057"/>
    </source>
</evidence>
<comment type="caution">
    <text evidence="1">The sequence shown here is derived from an EMBL/GenBank/DDBJ whole genome shotgun (WGS) entry which is preliminary data.</text>
</comment>